<reference evidence="5 6" key="1">
    <citation type="submission" date="2018-03" db="EMBL/GenBank/DDBJ databases">
        <title>Aquarubrobacter algicola gen. nov., sp. nov., a novel actinobacterium isolated from shallow eutrophic lake during the end of cyanobacterial harmful algal blooms.</title>
        <authorList>
            <person name="Chun S.J."/>
        </authorList>
    </citation>
    <scope>NUCLEOTIDE SEQUENCE [LARGE SCALE GENOMIC DNA]</scope>
    <source>
        <strain evidence="5 6">Seoho-28</strain>
    </source>
</reference>
<dbReference type="EMBL" id="PYYB01000001">
    <property type="protein sequence ID" value="PTL58994.1"/>
    <property type="molecule type" value="Genomic_DNA"/>
</dbReference>
<feature type="compositionally biased region" description="Basic and acidic residues" evidence="2">
    <location>
        <begin position="14"/>
        <end position="24"/>
    </location>
</feature>
<evidence type="ECO:0000256" key="3">
    <source>
        <dbReference type="SAM" id="Phobius"/>
    </source>
</evidence>
<evidence type="ECO:0000256" key="2">
    <source>
        <dbReference type="SAM" id="MobiDB-lite"/>
    </source>
</evidence>
<feature type="transmembrane region" description="Helical" evidence="3">
    <location>
        <begin position="66"/>
        <end position="87"/>
    </location>
</feature>
<feature type="domain" description="Bacterial sugar transferase" evidence="4">
    <location>
        <begin position="61"/>
        <end position="249"/>
    </location>
</feature>
<keyword evidence="6" id="KW-1185">Reference proteome</keyword>
<keyword evidence="3" id="KW-0472">Membrane</keyword>
<comment type="caution">
    <text evidence="5">The sequence shown here is derived from an EMBL/GenBank/DDBJ whole genome shotgun (WGS) entry which is preliminary data.</text>
</comment>
<gene>
    <name evidence="5" type="ORF">C7Y72_04690</name>
</gene>
<feature type="region of interest" description="Disordered" evidence="2">
    <location>
        <begin position="1"/>
        <end position="24"/>
    </location>
</feature>
<evidence type="ECO:0000256" key="1">
    <source>
        <dbReference type="ARBA" id="ARBA00006464"/>
    </source>
</evidence>
<protein>
    <recommendedName>
        <fullName evidence="4">Bacterial sugar transferase domain-containing protein</fullName>
    </recommendedName>
</protein>
<dbReference type="OrthoDB" id="9808602at2"/>
<keyword evidence="3" id="KW-1133">Transmembrane helix</keyword>
<accession>A0A2T4UIB1</accession>
<comment type="similarity">
    <text evidence="1">Belongs to the bacterial sugar transferase family.</text>
</comment>
<feature type="region of interest" description="Disordered" evidence="2">
    <location>
        <begin position="123"/>
        <end position="144"/>
    </location>
</feature>
<dbReference type="AlphaFoldDB" id="A0A2T4UIB1"/>
<sequence length="253" mass="27338">MGRGLPGADPFPAGEHHRSAPGREDQMLTLTTPLDAPPTAPRHAVEPAPAPQASALRFAVKHAAGWLLALVAVVVLLPLLLVIAAAVKASSPGPVLYRQRRVGRDGRTFDILKFRSMGPAPVEARDFRPTAGSAPGGVEGTDRRTPVGKLLRRTSLDELPQLLNVLRGEMALVGPRPERPEFVEQFSAEVDRYADRHRVRVGITGWAQVNGLRGQTSIADRAAADNWYVDNHSLWLDVKTLALTARAVCRAAE</sequence>
<dbReference type="GO" id="GO:0016780">
    <property type="term" value="F:phosphotransferase activity, for other substituted phosphate groups"/>
    <property type="evidence" value="ECO:0007669"/>
    <property type="project" value="TreeGrafter"/>
</dbReference>
<evidence type="ECO:0000259" key="4">
    <source>
        <dbReference type="Pfam" id="PF02397"/>
    </source>
</evidence>
<proteinExistence type="inferred from homology"/>
<organism evidence="5 6">
    <name type="scientific">Paraconexibacter algicola</name>
    <dbReference type="NCBI Taxonomy" id="2133960"/>
    <lineage>
        <taxon>Bacteria</taxon>
        <taxon>Bacillati</taxon>
        <taxon>Actinomycetota</taxon>
        <taxon>Thermoleophilia</taxon>
        <taxon>Solirubrobacterales</taxon>
        <taxon>Paraconexibacteraceae</taxon>
        <taxon>Paraconexibacter</taxon>
    </lineage>
</organism>
<dbReference type="Proteomes" id="UP000240739">
    <property type="component" value="Unassembled WGS sequence"/>
</dbReference>
<name>A0A2T4UIB1_9ACTN</name>
<evidence type="ECO:0000313" key="6">
    <source>
        <dbReference type="Proteomes" id="UP000240739"/>
    </source>
</evidence>
<dbReference type="InterPro" id="IPR003362">
    <property type="entry name" value="Bact_transf"/>
</dbReference>
<dbReference type="PANTHER" id="PTHR30576">
    <property type="entry name" value="COLANIC BIOSYNTHESIS UDP-GLUCOSE LIPID CARRIER TRANSFERASE"/>
    <property type="match status" value="1"/>
</dbReference>
<dbReference type="PANTHER" id="PTHR30576:SF0">
    <property type="entry name" value="UNDECAPRENYL-PHOSPHATE N-ACETYLGALACTOSAMINYL 1-PHOSPHATE TRANSFERASE-RELATED"/>
    <property type="match status" value="1"/>
</dbReference>
<dbReference type="Pfam" id="PF02397">
    <property type="entry name" value="Bac_transf"/>
    <property type="match status" value="1"/>
</dbReference>
<evidence type="ECO:0000313" key="5">
    <source>
        <dbReference type="EMBL" id="PTL58994.1"/>
    </source>
</evidence>
<keyword evidence="3" id="KW-0812">Transmembrane</keyword>